<dbReference type="Gene3D" id="3.40.50.2300">
    <property type="match status" value="1"/>
</dbReference>
<protein>
    <submittedName>
        <fullName evidence="5">Two-component system, chemotaxis family, response regulator CheY/two-component system, response regulator YesN</fullName>
    </submittedName>
</protein>
<evidence type="ECO:0000256" key="3">
    <source>
        <dbReference type="SAM" id="MobiDB-lite"/>
    </source>
</evidence>
<dbReference type="SMART" id="SM00448">
    <property type="entry name" value="REC"/>
    <property type="match status" value="1"/>
</dbReference>
<name>A0A1H4V0Q1_9FLAO</name>
<dbReference type="InterPro" id="IPR050595">
    <property type="entry name" value="Bact_response_regulator"/>
</dbReference>
<feature type="compositionally biased region" description="Basic residues" evidence="3">
    <location>
        <begin position="131"/>
        <end position="141"/>
    </location>
</feature>
<dbReference type="PANTHER" id="PTHR44591:SF3">
    <property type="entry name" value="RESPONSE REGULATORY DOMAIN-CONTAINING PROTEIN"/>
    <property type="match status" value="1"/>
</dbReference>
<feature type="domain" description="Response regulatory" evidence="4">
    <location>
        <begin position="4"/>
        <end position="115"/>
    </location>
</feature>
<dbReference type="SUPFAM" id="SSF52172">
    <property type="entry name" value="CheY-like"/>
    <property type="match status" value="1"/>
</dbReference>
<dbReference type="GO" id="GO:0000160">
    <property type="term" value="P:phosphorelay signal transduction system"/>
    <property type="evidence" value="ECO:0007669"/>
    <property type="project" value="InterPro"/>
</dbReference>
<dbReference type="Proteomes" id="UP000183038">
    <property type="component" value="Unassembled WGS sequence"/>
</dbReference>
<proteinExistence type="predicted"/>
<evidence type="ECO:0000256" key="2">
    <source>
        <dbReference type="PROSITE-ProRule" id="PRU00169"/>
    </source>
</evidence>
<accession>A0A1H4V0Q1</accession>
<feature type="modified residue" description="4-aspartylphosphate" evidence="2">
    <location>
        <position position="55"/>
    </location>
</feature>
<evidence type="ECO:0000313" key="6">
    <source>
        <dbReference type="Proteomes" id="UP000183038"/>
    </source>
</evidence>
<evidence type="ECO:0000313" key="5">
    <source>
        <dbReference type="EMBL" id="SEC74659.1"/>
    </source>
</evidence>
<dbReference type="Pfam" id="PF00072">
    <property type="entry name" value="Response_reg"/>
    <property type="match status" value="1"/>
</dbReference>
<sequence>MQIRTVVLDDSPLQLIANCKVVARNPYLKLVASFTDARLAVRYLNEDPVDLLLTDVEMPVMDGFRVIETVPSHIHVFINSTDAGFAPQAVRSGASAFLHKPVTGMDLEDAISAILKKGIGDDGKAREPSLSRKRYPVKAVR</sequence>
<dbReference type="OrthoDB" id="2168082at2"/>
<organism evidence="5 6">
    <name type="scientific">Maribacter dokdonensis</name>
    <dbReference type="NCBI Taxonomy" id="320912"/>
    <lineage>
        <taxon>Bacteria</taxon>
        <taxon>Pseudomonadati</taxon>
        <taxon>Bacteroidota</taxon>
        <taxon>Flavobacteriia</taxon>
        <taxon>Flavobacteriales</taxon>
        <taxon>Flavobacteriaceae</taxon>
        <taxon>Maribacter</taxon>
    </lineage>
</organism>
<evidence type="ECO:0000259" key="4">
    <source>
        <dbReference type="PROSITE" id="PS50110"/>
    </source>
</evidence>
<keyword evidence="1 2" id="KW-0597">Phosphoprotein</keyword>
<dbReference type="RefSeq" id="WP_074674622.1">
    <property type="nucleotide sequence ID" value="NZ_FNTB01000001.1"/>
</dbReference>
<dbReference type="InterPro" id="IPR011006">
    <property type="entry name" value="CheY-like_superfamily"/>
</dbReference>
<dbReference type="AlphaFoldDB" id="A0A1H4V0Q1"/>
<dbReference type="EMBL" id="FNTB01000001">
    <property type="protein sequence ID" value="SEC74659.1"/>
    <property type="molecule type" value="Genomic_DNA"/>
</dbReference>
<dbReference type="InterPro" id="IPR001789">
    <property type="entry name" value="Sig_transdc_resp-reg_receiver"/>
</dbReference>
<gene>
    <name evidence="5" type="ORF">SAMN05192540_3977</name>
</gene>
<dbReference type="PANTHER" id="PTHR44591">
    <property type="entry name" value="STRESS RESPONSE REGULATOR PROTEIN 1"/>
    <property type="match status" value="1"/>
</dbReference>
<feature type="compositionally biased region" description="Basic and acidic residues" evidence="3">
    <location>
        <begin position="120"/>
        <end position="130"/>
    </location>
</feature>
<evidence type="ECO:0000256" key="1">
    <source>
        <dbReference type="ARBA" id="ARBA00022553"/>
    </source>
</evidence>
<reference evidence="5 6" key="1">
    <citation type="submission" date="2016-10" db="EMBL/GenBank/DDBJ databases">
        <authorList>
            <person name="de Groot N.N."/>
        </authorList>
    </citation>
    <scope>NUCLEOTIDE SEQUENCE [LARGE SCALE GENOMIC DNA]</scope>
    <source>
        <strain evidence="5 6">MAR_2009_71</strain>
    </source>
</reference>
<feature type="region of interest" description="Disordered" evidence="3">
    <location>
        <begin position="120"/>
        <end position="141"/>
    </location>
</feature>
<dbReference type="PROSITE" id="PS50110">
    <property type="entry name" value="RESPONSE_REGULATORY"/>
    <property type="match status" value="1"/>
</dbReference>